<evidence type="ECO:0000256" key="4">
    <source>
        <dbReference type="PROSITE-ProRule" id="PRU00473"/>
    </source>
</evidence>
<feature type="compositionally biased region" description="Low complexity" evidence="5">
    <location>
        <begin position="441"/>
        <end position="453"/>
    </location>
</feature>
<dbReference type="InterPro" id="IPR006665">
    <property type="entry name" value="OmpA-like"/>
</dbReference>
<dbReference type="AlphaFoldDB" id="A0A6A1TRL0"/>
<evidence type="ECO:0000313" key="9">
    <source>
        <dbReference type="Proteomes" id="UP000386575"/>
    </source>
</evidence>
<feature type="compositionally biased region" description="Basic and acidic residues" evidence="5">
    <location>
        <begin position="188"/>
        <end position="199"/>
    </location>
</feature>
<feature type="compositionally biased region" description="Low complexity" evidence="5">
    <location>
        <begin position="125"/>
        <end position="139"/>
    </location>
</feature>
<evidence type="ECO:0000256" key="6">
    <source>
        <dbReference type="SAM" id="SignalP"/>
    </source>
</evidence>
<feature type="compositionally biased region" description="Low complexity" evidence="5">
    <location>
        <begin position="323"/>
        <end position="333"/>
    </location>
</feature>
<feature type="compositionally biased region" description="Low complexity" evidence="5">
    <location>
        <begin position="76"/>
        <end position="98"/>
    </location>
</feature>
<gene>
    <name evidence="8" type="ORF">F4V91_09530</name>
</gene>
<feature type="compositionally biased region" description="Low complexity" evidence="5">
    <location>
        <begin position="243"/>
        <end position="267"/>
    </location>
</feature>
<name>A0A6A1TRL0_NEOGA</name>
<feature type="domain" description="OmpA-like" evidence="7">
    <location>
        <begin position="671"/>
        <end position="796"/>
    </location>
</feature>
<evidence type="ECO:0000313" key="8">
    <source>
        <dbReference type="EMBL" id="KAB1086645.1"/>
    </source>
</evidence>
<dbReference type="CDD" id="cd07185">
    <property type="entry name" value="OmpA_C-like"/>
    <property type="match status" value="1"/>
</dbReference>
<evidence type="ECO:0000256" key="5">
    <source>
        <dbReference type="SAM" id="MobiDB-lite"/>
    </source>
</evidence>
<dbReference type="InterPro" id="IPR006664">
    <property type="entry name" value="OMP_bac"/>
</dbReference>
<dbReference type="PANTHER" id="PTHR30329:SF21">
    <property type="entry name" value="LIPOPROTEIN YIAD-RELATED"/>
    <property type="match status" value="1"/>
</dbReference>
<evidence type="ECO:0000256" key="1">
    <source>
        <dbReference type="ARBA" id="ARBA00004442"/>
    </source>
</evidence>
<dbReference type="EMBL" id="VZUL01000002">
    <property type="protein sequence ID" value="KAB1086645.1"/>
    <property type="molecule type" value="Genomic_DNA"/>
</dbReference>
<dbReference type="InterPro" id="IPR036737">
    <property type="entry name" value="OmpA-like_sf"/>
</dbReference>
<dbReference type="InterPro" id="IPR050330">
    <property type="entry name" value="Bact_OuterMem_StrucFunc"/>
</dbReference>
<keyword evidence="3" id="KW-0998">Cell outer membrane</keyword>
<organism evidence="8 9">
    <name type="scientific">Neorhizobium galegae</name>
    <name type="common">Rhizobium galegae</name>
    <dbReference type="NCBI Taxonomy" id="399"/>
    <lineage>
        <taxon>Bacteria</taxon>
        <taxon>Pseudomonadati</taxon>
        <taxon>Pseudomonadota</taxon>
        <taxon>Alphaproteobacteria</taxon>
        <taxon>Hyphomicrobiales</taxon>
        <taxon>Rhizobiaceae</taxon>
        <taxon>Rhizobium/Agrobacterium group</taxon>
        <taxon>Neorhizobium</taxon>
    </lineage>
</organism>
<feature type="signal peptide" evidence="6">
    <location>
        <begin position="1"/>
        <end position="27"/>
    </location>
</feature>
<keyword evidence="2 4" id="KW-0472">Membrane</keyword>
<sequence length="799" mass="87496">MSKKFRLFASVAAPLISLPLMLQPAGAAPLRPALEMRPAIEAGRMPGVIEVQQQVIIPPDAQEGEGQQRPRRKPQEGQQQAPAERPQAPPQAQQQEQPQRQRKAEPEAAPREAAPREAAPREAAPRQAPQAERPAAEAPAQERPRRQQQETGQGQGGNDAQPRRPREQPTEPPAAREAQQPKAAPAEKQAETPKPERPATNRAATPEAAPEAPARRDAQQPKEAPAGKQAETPKPQPPATNRAATPEATPEKPASGNAQQPKAAPAEKQAETPKPTQPPATDRATAPGAAPENPARGNATGQAPAQVPGQAPGTGTAQDRRNQQPPANGQAAPGQPPAGETPRRQTTEGQPVVPQGQQVPGQPQGQQATGAQPGTPPTAPQTATTPQQVERAKALAKDPAAAKSGEQVVLPVQNGAAVLDSAKEAPSARPPRDGERPRRPAPQQADQQQLAPPKTDAEAQSGTRATREQQQEFRQLSEERGQRLDRRPDFERPQGWDFRDTAGRDGNRDRNGRDRDRDGGRVIISIDNQSVVRHDDSRRFYNDRDRAPQYEQLRDGRVREVIVRDDGTRIVTVRNSYGEIVQRSRVVKGGEEYVLYYSPELMDNRRGRDYVWRDPGDDLPPMRLSVPLDDYIIDTSTEPDRDYYEFLEQPPVERVERVYSLDEVRYSARIRDKVPRIDLDTITFATGSAEIPMNQASSLRKVADAINKVLKRDPSETFLIEGHTDAVGADDSNLVLSDERAESVARVLTDAFAIPPENLATQGYGERYLKVRTDGPQQENRRVTVRRITPLVKPVASNQ</sequence>
<evidence type="ECO:0000256" key="3">
    <source>
        <dbReference type="ARBA" id="ARBA00023237"/>
    </source>
</evidence>
<dbReference type="Pfam" id="PF00691">
    <property type="entry name" value="OmpA"/>
    <property type="match status" value="1"/>
</dbReference>
<feature type="compositionally biased region" description="Low complexity" evidence="5">
    <location>
        <begin position="200"/>
        <end position="212"/>
    </location>
</feature>
<feature type="compositionally biased region" description="Low complexity" evidence="5">
    <location>
        <begin position="349"/>
        <end position="373"/>
    </location>
</feature>
<dbReference type="PANTHER" id="PTHR30329">
    <property type="entry name" value="STATOR ELEMENT OF FLAGELLAR MOTOR COMPLEX"/>
    <property type="match status" value="1"/>
</dbReference>
<feature type="compositionally biased region" description="Low complexity" evidence="5">
    <location>
        <begin position="380"/>
        <end position="389"/>
    </location>
</feature>
<feature type="compositionally biased region" description="Basic and acidic residues" evidence="5">
    <location>
        <begin position="465"/>
        <end position="520"/>
    </location>
</feature>
<dbReference type="Gene3D" id="3.30.1330.60">
    <property type="entry name" value="OmpA-like domain"/>
    <property type="match status" value="1"/>
</dbReference>
<feature type="chain" id="PRO_5025437387" evidence="6">
    <location>
        <begin position="28"/>
        <end position="799"/>
    </location>
</feature>
<proteinExistence type="predicted"/>
<feature type="compositionally biased region" description="Low complexity" evidence="5">
    <location>
        <begin position="173"/>
        <end position="187"/>
    </location>
</feature>
<dbReference type="GO" id="GO:0009279">
    <property type="term" value="C:cell outer membrane"/>
    <property type="evidence" value="ECO:0007669"/>
    <property type="project" value="UniProtKB-SubCell"/>
</dbReference>
<feature type="compositionally biased region" description="Basic and acidic residues" evidence="5">
    <location>
        <begin position="102"/>
        <end position="124"/>
    </location>
</feature>
<evidence type="ECO:0000259" key="7">
    <source>
        <dbReference type="PROSITE" id="PS51123"/>
    </source>
</evidence>
<dbReference type="PROSITE" id="PS51123">
    <property type="entry name" value="OMPA_2"/>
    <property type="match status" value="1"/>
</dbReference>
<dbReference type="SUPFAM" id="SSF103088">
    <property type="entry name" value="OmpA-like"/>
    <property type="match status" value="1"/>
</dbReference>
<comment type="caution">
    <text evidence="8">The sequence shown here is derived from an EMBL/GenBank/DDBJ whole genome shotgun (WGS) entry which is preliminary data.</text>
</comment>
<dbReference type="Proteomes" id="UP000386575">
    <property type="component" value="Unassembled WGS sequence"/>
</dbReference>
<dbReference type="PRINTS" id="PR01021">
    <property type="entry name" value="OMPADOMAIN"/>
</dbReference>
<accession>A0A6A1TRL0</accession>
<comment type="subcellular location">
    <subcellularLocation>
        <location evidence="1">Cell outer membrane</location>
    </subcellularLocation>
</comment>
<protein>
    <submittedName>
        <fullName evidence="8">OmpA family protein</fullName>
    </submittedName>
</protein>
<keyword evidence="6" id="KW-0732">Signal</keyword>
<dbReference type="RefSeq" id="WP_151042154.1">
    <property type="nucleotide sequence ID" value="NZ_VZUL01000002.1"/>
</dbReference>
<feature type="region of interest" description="Disordered" evidence="5">
    <location>
        <begin position="52"/>
        <end position="522"/>
    </location>
</feature>
<evidence type="ECO:0000256" key="2">
    <source>
        <dbReference type="ARBA" id="ARBA00023136"/>
    </source>
</evidence>
<reference evidence="8 9" key="1">
    <citation type="submission" date="2019-09" db="EMBL/GenBank/DDBJ databases">
        <title>Genome sequencing of Ng87 strain.</title>
        <authorList>
            <person name="Karasev E.S."/>
            <person name="Andronov E."/>
        </authorList>
    </citation>
    <scope>NUCLEOTIDE SEQUENCE [LARGE SCALE GENOMIC DNA]</scope>
    <source>
        <strain evidence="8 9">Ng87</strain>
    </source>
</reference>